<organism evidence="4 5">
    <name type="scientific">Penicillium diatomitis</name>
    <dbReference type="NCBI Taxonomy" id="2819901"/>
    <lineage>
        <taxon>Eukaryota</taxon>
        <taxon>Fungi</taxon>
        <taxon>Dikarya</taxon>
        <taxon>Ascomycota</taxon>
        <taxon>Pezizomycotina</taxon>
        <taxon>Eurotiomycetes</taxon>
        <taxon>Eurotiomycetidae</taxon>
        <taxon>Eurotiales</taxon>
        <taxon>Aspergillaceae</taxon>
        <taxon>Penicillium</taxon>
    </lineage>
</organism>
<feature type="domain" description="UBC core" evidence="3">
    <location>
        <begin position="4"/>
        <end position="155"/>
    </location>
</feature>
<keyword evidence="1" id="KW-0833">Ubl conjugation pathway</keyword>
<comment type="caution">
    <text evidence="4">The sequence shown here is derived from an EMBL/GenBank/DDBJ whole genome shotgun (WGS) entry which is preliminary data.</text>
</comment>
<dbReference type="InterPro" id="IPR000608">
    <property type="entry name" value="UBC"/>
</dbReference>
<accession>A0A9W9XC54</accession>
<dbReference type="GeneID" id="81623435"/>
<dbReference type="InterPro" id="IPR016135">
    <property type="entry name" value="UBQ-conjugating_enzyme/RWD"/>
</dbReference>
<keyword evidence="5" id="KW-1185">Reference proteome</keyword>
<dbReference type="EMBL" id="JAPWDQ010000004">
    <property type="protein sequence ID" value="KAJ5488694.1"/>
    <property type="molecule type" value="Genomic_DNA"/>
</dbReference>
<feature type="region of interest" description="Disordered" evidence="2">
    <location>
        <begin position="256"/>
        <end position="298"/>
    </location>
</feature>
<name>A0A9W9XC54_9EURO</name>
<dbReference type="CDD" id="cd23799">
    <property type="entry name" value="UBCc_UBE2J"/>
    <property type="match status" value="1"/>
</dbReference>
<feature type="region of interest" description="Disordered" evidence="2">
    <location>
        <begin position="176"/>
        <end position="200"/>
    </location>
</feature>
<dbReference type="InterPro" id="IPR050113">
    <property type="entry name" value="Ub_conjugating_enzyme"/>
</dbReference>
<evidence type="ECO:0000259" key="3">
    <source>
        <dbReference type="PROSITE" id="PS50127"/>
    </source>
</evidence>
<dbReference type="Gene3D" id="3.10.110.10">
    <property type="entry name" value="Ubiquitin Conjugating Enzyme"/>
    <property type="match status" value="1"/>
</dbReference>
<gene>
    <name evidence="4" type="ORF">N7539_003584</name>
</gene>
<feature type="compositionally biased region" description="Low complexity" evidence="2">
    <location>
        <begin position="182"/>
        <end position="193"/>
    </location>
</feature>
<evidence type="ECO:0000313" key="5">
    <source>
        <dbReference type="Proteomes" id="UP001148312"/>
    </source>
</evidence>
<dbReference type="PROSITE" id="PS50127">
    <property type="entry name" value="UBC_2"/>
    <property type="match status" value="1"/>
</dbReference>
<evidence type="ECO:0000313" key="4">
    <source>
        <dbReference type="EMBL" id="KAJ5488694.1"/>
    </source>
</evidence>
<dbReference type="RefSeq" id="XP_056790727.1">
    <property type="nucleotide sequence ID" value="XM_056933186.1"/>
</dbReference>
<dbReference type="Pfam" id="PF00179">
    <property type="entry name" value="UQ_con"/>
    <property type="match status" value="1"/>
</dbReference>
<dbReference type="Proteomes" id="UP001148312">
    <property type="component" value="Unassembled WGS sequence"/>
</dbReference>
<evidence type="ECO:0000256" key="1">
    <source>
        <dbReference type="ARBA" id="ARBA00022786"/>
    </source>
</evidence>
<dbReference type="SMART" id="SM00212">
    <property type="entry name" value="UBCc"/>
    <property type="match status" value="1"/>
</dbReference>
<reference evidence="4" key="1">
    <citation type="submission" date="2022-12" db="EMBL/GenBank/DDBJ databases">
        <authorList>
            <person name="Petersen C."/>
        </authorList>
    </citation>
    <scope>NUCLEOTIDE SEQUENCE</scope>
    <source>
        <strain evidence="4">IBT 30728</strain>
    </source>
</reference>
<sequence>MTSPSTRRLLKESTDIHKTPSPYFTASPISDTNLHDWHFTLTGPPSPTPYAHGLYHGRITFPPTYPLRPPSFRFLTPSGRFEVNREICLSISGHHEETWQPAWGVRTALLAIRSEIMGGESRGQVGGMEGSEAFRRECARESRAWVCTECAQGSNEEVMTRWWDYCREKGVDMDPDGCGNEQHAQAQTQAQDQTRPEVNGTKETEIRGGSTAQLGEVQAPVEGVPGHSSSEYTTAPAPLAFPASAVDSIQAPTTIAPSAPQVSVEGAESQSSSTSAQGASAPSTSPPHLDETLRAAPSSPLVVAATTPVVVARRTQTAANVSEPANSPWLDRAIIGIVFALIILITKRVVNADDL</sequence>
<protein>
    <submittedName>
        <fullName evidence="4">Ubiquitin-conjugating enzyme</fullName>
    </submittedName>
</protein>
<reference evidence="4" key="2">
    <citation type="journal article" date="2023" name="IMA Fungus">
        <title>Comparative genomic study of the Penicillium genus elucidates a diverse pangenome and 15 lateral gene transfer events.</title>
        <authorList>
            <person name="Petersen C."/>
            <person name="Sorensen T."/>
            <person name="Nielsen M.R."/>
            <person name="Sondergaard T.E."/>
            <person name="Sorensen J.L."/>
            <person name="Fitzpatrick D.A."/>
            <person name="Frisvad J.C."/>
            <person name="Nielsen K.L."/>
        </authorList>
    </citation>
    <scope>NUCLEOTIDE SEQUENCE</scope>
    <source>
        <strain evidence="4">IBT 30728</strain>
    </source>
</reference>
<feature type="compositionally biased region" description="Low complexity" evidence="2">
    <location>
        <begin position="262"/>
        <end position="283"/>
    </location>
</feature>
<dbReference type="SUPFAM" id="SSF54495">
    <property type="entry name" value="UBC-like"/>
    <property type="match status" value="1"/>
</dbReference>
<dbReference type="PANTHER" id="PTHR24067">
    <property type="entry name" value="UBIQUITIN-CONJUGATING ENZYME E2"/>
    <property type="match status" value="1"/>
</dbReference>
<dbReference type="AlphaFoldDB" id="A0A9W9XC54"/>
<proteinExistence type="predicted"/>
<evidence type="ECO:0000256" key="2">
    <source>
        <dbReference type="SAM" id="MobiDB-lite"/>
    </source>
</evidence>